<evidence type="ECO:0000313" key="15">
    <source>
        <dbReference type="EMBL" id="KAH8009376.1"/>
    </source>
</evidence>
<dbReference type="InterPro" id="IPR006612">
    <property type="entry name" value="THAP_Znf"/>
</dbReference>
<evidence type="ECO:0000256" key="4">
    <source>
        <dbReference type="ARBA" id="ARBA00022771"/>
    </source>
</evidence>
<evidence type="ECO:0000256" key="9">
    <source>
        <dbReference type="ARBA" id="ARBA00023163"/>
    </source>
</evidence>
<evidence type="ECO:0000256" key="10">
    <source>
        <dbReference type="ARBA" id="ARBA00023242"/>
    </source>
</evidence>
<evidence type="ECO:0000259" key="14">
    <source>
        <dbReference type="PROSITE" id="PS50950"/>
    </source>
</evidence>
<accession>A0A9J6D5P6</accession>
<dbReference type="PANTHER" id="PTHR46600:SF1">
    <property type="entry name" value="THAP DOMAIN-CONTAINING PROTEIN 1"/>
    <property type="match status" value="1"/>
</dbReference>
<keyword evidence="5" id="KW-0862">Zinc</keyword>
<keyword evidence="6" id="KW-0805">Transcription regulation</keyword>
<keyword evidence="10" id="KW-0539">Nucleus</keyword>
<dbReference type="VEuPathDB" id="VectorBase:LOC119178488"/>
<reference evidence="15" key="2">
    <citation type="submission" date="2021-09" db="EMBL/GenBank/DDBJ databases">
        <authorList>
            <person name="Jia N."/>
            <person name="Wang J."/>
            <person name="Shi W."/>
            <person name="Du L."/>
            <person name="Sun Y."/>
            <person name="Zhan W."/>
            <person name="Jiang J."/>
            <person name="Wang Q."/>
            <person name="Zhang B."/>
            <person name="Ji P."/>
            <person name="Sakyi L.B."/>
            <person name="Cui X."/>
            <person name="Yuan T."/>
            <person name="Jiang B."/>
            <person name="Yang W."/>
            <person name="Lam T.T.-Y."/>
            <person name="Chang Q."/>
            <person name="Ding S."/>
            <person name="Wang X."/>
            <person name="Zhu J."/>
            <person name="Ruan X."/>
            <person name="Zhao L."/>
            <person name="Wei J."/>
            <person name="Que T."/>
            <person name="Du C."/>
            <person name="Cheng J."/>
            <person name="Dai P."/>
            <person name="Han X."/>
            <person name="Huang E."/>
            <person name="Gao Y."/>
            <person name="Liu J."/>
            <person name="Shao H."/>
            <person name="Ye R."/>
            <person name="Li L."/>
            <person name="Wei W."/>
            <person name="Wang X."/>
            <person name="Wang C."/>
            <person name="Huo Q."/>
            <person name="Li W."/>
            <person name="Guo W."/>
            <person name="Chen H."/>
            <person name="Chen S."/>
            <person name="Zhou L."/>
            <person name="Zhou L."/>
            <person name="Ni X."/>
            <person name="Tian J."/>
            <person name="Zhou Y."/>
            <person name="Sheng Y."/>
            <person name="Liu T."/>
            <person name="Pan Y."/>
            <person name="Xia L."/>
            <person name="Li J."/>
            <person name="Zhao F."/>
            <person name="Cao W."/>
        </authorList>
    </citation>
    <scope>NUCLEOTIDE SEQUENCE</scope>
    <source>
        <strain evidence="15">Rmic-2018</strain>
        <tissue evidence="15">Larvae</tissue>
    </source>
</reference>
<dbReference type="PROSITE" id="PS50950">
    <property type="entry name" value="ZF_THAP"/>
    <property type="match status" value="1"/>
</dbReference>
<organism evidence="15 16">
    <name type="scientific">Rhipicephalus microplus</name>
    <name type="common">Cattle tick</name>
    <name type="synonym">Boophilus microplus</name>
    <dbReference type="NCBI Taxonomy" id="6941"/>
    <lineage>
        <taxon>Eukaryota</taxon>
        <taxon>Metazoa</taxon>
        <taxon>Ecdysozoa</taxon>
        <taxon>Arthropoda</taxon>
        <taxon>Chelicerata</taxon>
        <taxon>Arachnida</taxon>
        <taxon>Acari</taxon>
        <taxon>Parasitiformes</taxon>
        <taxon>Ixodida</taxon>
        <taxon>Ixodoidea</taxon>
        <taxon>Ixodidae</taxon>
        <taxon>Rhipicephalinae</taxon>
        <taxon>Rhipicephalus</taxon>
        <taxon>Boophilus</taxon>
    </lineage>
</organism>
<dbReference type="SMART" id="SM00692">
    <property type="entry name" value="DM3"/>
    <property type="match status" value="1"/>
</dbReference>
<dbReference type="SUPFAM" id="SSF57716">
    <property type="entry name" value="Glucocorticoid receptor-like (DNA-binding domain)"/>
    <property type="match status" value="1"/>
</dbReference>
<dbReference type="PANTHER" id="PTHR46600">
    <property type="entry name" value="THAP DOMAIN-CONTAINING"/>
    <property type="match status" value="1"/>
</dbReference>
<evidence type="ECO:0000256" key="7">
    <source>
        <dbReference type="ARBA" id="ARBA00023054"/>
    </source>
</evidence>
<comment type="caution">
    <text evidence="15">The sequence shown here is derived from an EMBL/GenBank/DDBJ whole genome shotgun (WGS) entry which is preliminary data.</text>
</comment>
<dbReference type="GO" id="GO:0008270">
    <property type="term" value="F:zinc ion binding"/>
    <property type="evidence" value="ECO:0007669"/>
    <property type="project" value="UniProtKB-KW"/>
</dbReference>
<feature type="compositionally biased region" description="Polar residues" evidence="13">
    <location>
        <begin position="167"/>
        <end position="176"/>
    </location>
</feature>
<sequence>MPEEFLASPQGYSASTEEVSEVYIDGRVGGGYSDDLGMDVAGEYDHINITRNGDEEIIICTCSRDDPQAPRCLWCFLLELSDPPINPVFRFPRSQPHLYQQWVVNLKRDKWKPSPGSRLCSSHFTEARFDRSGSRTRLKSDAIPMLFSFPEHLQKAVNPAHVAEKTPTATRSSEQAADSKGYHRSTGFYKTRRGRPRP</sequence>
<dbReference type="EMBL" id="JABSTU010000011">
    <property type="protein sequence ID" value="KAH8009376.1"/>
    <property type="molecule type" value="Genomic_DNA"/>
</dbReference>
<evidence type="ECO:0000256" key="12">
    <source>
        <dbReference type="PROSITE-ProRule" id="PRU00309"/>
    </source>
</evidence>
<feature type="region of interest" description="Disordered" evidence="13">
    <location>
        <begin position="160"/>
        <end position="198"/>
    </location>
</feature>
<evidence type="ECO:0000256" key="2">
    <source>
        <dbReference type="ARBA" id="ARBA00006177"/>
    </source>
</evidence>
<feature type="domain" description="THAP-type" evidence="14">
    <location>
        <begin position="68"/>
        <end position="147"/>
    </location>
</feature>
<comment type="subcellular location">
    <subcellularLocation>
        <location evidence="1">Nucleus</location>
        <location evidence="1">Nucleoplasm</location>
    </subcellularLocation>
</comment>
<keyword evidence="8 12" id="KW-0238">DNA-binding</keyword>
<evidence type="ECO:0000256" key="3">
    <source>
        <dbReference type="ARBA" id="ARBA00022723"/>
    </source>
</evidence>
<dbReference type="InterPro" id="IPR026516">
    <property type="entry name" value="THAP1/10"/>
</dbReference>
<gene>
    <name evidence="15" type="ORF">HPB51_015699</name>
</gene>
<keyword evidence="7" id="KW-0175">Coiled coil</keyword>
<evidence type="ECO:0000256" key="13">
    <source>
        <dbReference type="SAM" id="MobiDB-lite"/>
    </source>
</evidence>
<dbReference type="Proteomes" id="UP000821866">
    <property type="component" value="Chromosome 9"/>
</dbReference>
<evidence type="ECO:0000256" key="8">
    <source>
        <dbReference type="ARBA" id="ARBA00023125"/>
    </source>
</evidence>
<keyword evidence="11" id="KW-0131">Cell cycle</keyword>
<keyword evidence="9" id="KW-0804">Transcription</keyword>
<comment type="similarity">
    <text evidence="2">Belongs to the THAP1 family.</text>
</comment>
<dbReference type="GO" id="GO:0043565">
    <property type="term" value="F:sequence-specific DNA binding"/>
    <property type="evidence" value="ECO:0007669"/>
    <property type="project" value="InterPro"/>
</dbReference>
<dbReference type="SMART" id="SM00980">
    <property type="entry name" value="THAP"/>
    <property type="match status" value="1"/>
</dbReference>
<proteinExistence type="inferred from homology"/>
<evidence type="ECO:0000256" key="11">
    <source>
        <dbReference type="ARBA" id="ARBA00023306"/>
    </source>
</evidence>
<evidence type="ECO:0000313" key="16">
    <source>
        <dbReference type="Proteomes" id="UP000821866"/>
    </source>
</evidence>
<reference evidence="15" key="1">
    <citation type="journal article" date="2020" name="Cell">
        <title>Large-Scale Comparative Analyses of Tick Genomes Elucidate Their Genetic Diversity and Vector Capacities.</title>
        <authorList>
            <consortium name="Tick Genome and Microbiome Consortium (TIGMIC)"/>
            <person name="Jia N."/>
            <person name="Wang J."/>
            <person name="Shi W."/>
            <person name="Du L."/>
            <person name="Sun Y."/>
            <person name="Zhan W."/>
            <person name="Jiang J.F."/>
            <person name="Wang Q."/>
            <person name="Zhang B."/>
            <person name="Ji P."/>
            <person name="Bell-Sakyi L."/>
            <person name="Cui X.M."/>
            <person name="Yuan T.T."/>
            <person name="Jiang B.G."/>
            <person name="Yang W.F."/>
            <person name="Lam T.T."/>
            <person name="Chang Q.C."/>
            <person name="Ding S.J."/>
            <person name="Wang X.J."/>
            <person name="Zhu J.G."/>
            <person name="Ruan X.D."/>
            <person name="Zhao L."/>
            <person name="Wei J.T."/>
            <person name="Ye R.Z."/>
            <person name="Que T.C."/>
            <person name="Du C.H."/>
            <person name="Zhou Y.H."/>
            <person name="Cheng J.X."/>
            <person name="Dai P.F."/>
            <person name="Guo W.B."/>
            <person name="Han X.H."/>
            <person name="Huang E.J."/>
            <person name="Li L.F."/>
            <person name="Wei W."/>
            <person name="Gao Y.C."/>
            <person name="Liu J.Z."/>
            <person name="Shao H.Z."/>
            <person name="Wang X."/>
            <person name="Wang C.C."/>
            <person name="Yang T.C."/>
            <person name="Huo Q.B."/>
            <person name="Li W."/>
            <person name="Chen H.Y."/>
            <person name="Chen S.E."/>
            <person name="Zhou L.G."/>
            <person name="Ni X.B."/>
            <person name="Tian J.H."/>
            <person name="Sheng Y."/>
            <person name="Liu T."/>
            <person name="Pan Y.S."/>
            <person name="Xia L.Y."/>
            <person name="Li J."/>
            <person name="Zhao F."/>
            <person name="Cao W.C."/>
        </authorList>
    </citation>
    <scope>NUCLEOTIDE SEQUENCE</scope>
    <source>
        <strain evidence="15">Rmic-2018</strain>
    </source>
</reference>
<evidence type="ECO:0000256" key="1">
    <source>
        <dbReference type="ARBA" id="ARBA00004642"/>
    </source>
</evidence>
<keyword evidence="4 12" id="KW-0863">Zinc-finger</keyword>
<evidence type="ECO:0000256" key="6">
    <source>
        <dbReference type="ARBA" id="ARBA00023015"/>
    </source>
</evidence>
<dbReference type="AlphaFoldDB" id="A0A9J6D5P6"/>
<protein>
    <recommendedName>
        <fullName evidence="14">THAP-type domain-containing protein</fullName>
    </recommendedName>
</protein>
<evidence type="ECO:0000256" key="5">
    <source>
        <dbReference type="ARBA" id="ARBA00022833"/>
    </source>
</evidence>
<keyword evidence="3" id="KW-0479">Metal-binding</keyword>
<name>A0A9J6D5P6_RHIMP</name>
<keyword evidence="16" id="KW-1185">Reference proteome</keyword>
<dbReference type="Pfam" id="PF05485">
    <property type="entry name" value="THAP"/>
    <property type="match status" value="1"/>
</dbReference>
<dbReference type="GO" id="GO:0005654">
    <property type="term" value="C:nucleoplasm"/>
    <property type="evidence" value="ECO:0007669"/>
    <property type="project" value="UniProtKB-SubCell"/>
</dbReference>